<dbReference type="RefSeq" id="WP_012638065.1">
    <property type="nucleotide sequence ID" value="NC_011901.1"/>
</dbReference>
<dbReference type="OrthoDB" id="9811720at2"/>
<keyword evidence="1" id="KW-0472">Membrane</keyword>
<feature type="transmembrane region" description="Helical" evidence="1">
    <location>
        <begin position="125"/>
        <end position="142"/>
    </location>
</feature>
<keyword evidence="1" id="KW-0812">Transmembrane</keyword>
<protein>
    <submittedName>
        <fullName evidence="3">HPP domain protein</fullName>
    </submittedName>
</protein>
<dbReference type="EMBL" id="CP001339">
    <property type="protein sequence ID" value="ACL72582.1"/>
    <property type="molecule type" value="Genomic_DNA"/>
</dbReference>
<dbReference type="eggNOG" id="COG3448">
    <property type="taxonomic scope" value="Bacteria"/>
</dbReference>
<gene>
    <name evidence="3" type="ordered locus">Tgr7_1498</name>
</gene>
<reference evidence="3 4" key="1">
    <citation type="journal article" date="2011" name="Stand. Genomic Sci.">
        <title>Complete genome sequence of 'Thioalkalivibrio sulfidophilus' HL-EbGr7.</title>
        <authorList>
            <person name="Muyzer G."/>
            <person name="Sorokin D.Y."/>
            <person name="Mavromatis K."/>
            <person name="Lapidus A."/>
            <person name="Clum A."/>
            <person name="Ivanova N."/>
            <person name="Pati A."/>
            <person name="d'Haeseleer P."/>
            <person name="Woyke T."/>
            <person name="Kyrpides N.C."/>
        </authorList>
    </citation>
    <scope>NUCLEOTIDE SEQUENCE [LARGE SCALE GENOMIC DNA]</scope>
    <source>
        <strain evidence="3 4">HL-EbGR7</strain>
    </source>
</reference>
<dbReference type="Pfam" id="PF04982">
    <property type="entry name" value="TM_HPP"/>
    <property type="match status" value="1"/>
</dbReference>
<keyword evidence="4" id="KW-1185">Reference proteome</keyword>
<feature type="transmembrane region" description="Helical" evidence="1">
    <location>
        <begin position="52"/>
        <end position="73"/>
    </location>
</feature>
<dbReference type="STRING" id="396588.Tgr7_1498"/>
<sequence length="284" mass="30453">MGPQNTRQAGVSASLTNPVHWTEMLVSAATALLAILMVYALSAWILEAQAALLMVASMGASAVLLFAVPHGSLSQPWPLFGGHLVSALAGVTMALWVPSTVLAAALAVGLAVGLMHLLRCIHPPGGATALSAALGGSTVYGLGYGFVIAPVMLNVLILFLVAVVANYPFRWRRYPVSLMDRRYRSCSVLTEVSEQDLLHAMADLNVIVDITPEELREIADRALAHAREHGDTQEVVLSLGPRFVNVRRDGGWVMHKALHPSHEGHEAAHTLRLKLTRPAVPSRH</sequence>
<proteinExistence type="predicted"/>
<evidence type="ECO:0000313" key="4">
    <source>
        <dbReference type="Proteomes" id="UP000002383"/>
    </source>
</evidence>
<feature type="domain" description="HPP transmembrane region" evidence="2">
    <location>
        <begin position="18"/>
        <end position="175"/>
    </location>
</feature>
<feature type="transmembrane region" description="Helical" evidence="1">
    <location>
        <begin position="93"/>
        <end position="118"/>
    </location>
</feature>
<dbReference type="InterPro" id="IPR007065">
    <property type="entry name" value="HPP"/>
</dbReference>
<keyword evidence="1" id="KW-1133">Transmembrane helix</keyword>
<dbReference type="KEGG" id="tgr:Tgr7_1498"/>
<feature type="transmembrane region" description="Helical" evidence="1">
    <location>
        <begin position="24"/>
        <end position="45"/>
    </location>
</feature>
<evidence type="ECO:0000313" key="3">
    <source>
        <dbReference type="EMBL" id="ACL72582.1"/>
    </source>
</evidence>
<evidence type="ECO:0000259" key="2">
    <source>
        <dbReference type="Pfam" id="PF04982"/>
    </source>
</evidence>
<evidence type="ECO:0000256" key="1">
    <source>
        <dbReference type="SAM" id="Phobius"/>
    </source>
</evidence>
<dbReference type="InterPro" id="IPR058581">
    <property type="entry name" value="TM_HPP"/>
</dbReference>
<feature type="transmembrane region" description="Helical" evidence="1">
    <location>
        <begin position="148"/>
        <end position="169"/>
    </location>
</feature>
<dbReference type="AlphaFoldDB" id="B8GRM8"/>
<dbReference type="Proteomes" id="UP000002383">
    <property type="component" value="Chromosome"/>
</dbReference>
<name>B8GRM8_THISH</name>
<dbReference type="PANTHER" id="PTHR33741:SF5">
    <property type="entry name" value="TRANSMEMBRANE PROTEIN DDB_G0269096-RELATED"/>
    <property type="match status" value="1"/>
</dbReference>
<organism evidence="3 4">
    <name type="scientific">Thioalkalivibrio sulfidiphilus (strain HL-EbGR7)</name>
    <dbReference type="NCBI Taxonomy" id="396588"/>
    <lineage>
        <taxon>Bacteria</taxon>
        <taxon>Pseudomonadati</taxon>
        <taxon>Pseudomonadota</taxon>
        <taxon>Gammaproteobacteria</taxon>
        <taxon>Chromatiales</taxon>
        <taxon>Ectothiorhodospiraceae</taxon>
        <taxon>Thioalkalivibrio</taxon>
    </lineage>
</organism>
<dbReference type="HOGENOM" id="CLU_040397_1_0_6"/>
<accession>B8GRM8</accession>
<dbReference type="PANTHER" id="PTHR33741">
    <property type="entry name" value="TRANSMEMBRANE PROTEIN DDB_G0269096-RELATED"/>
    <property type="match status" value="1"/>
</dbReference>